<proteinExistence type="predicted"/>
<dbReference type="InterPro" id="IPR011009">
    <property type="entry name" value="Kinase-like_dom_sf"/>
</dbReference>
<accession>A0A7H8XLH2</accession>
<protein>
    <recommendedName>
        <fullName evidence="3">Serine/threonine protein phosphatase</fullName>
    </recommendedName>
</protein>
<dbReference type="SUPFAM" id="SSF56112">
    <property type="entry name" value="Protein kinase-like (PK-like)"/>
    <property type="match status" value="1"/>
</dbReference>
<evidence type="ECO:0000313" key="2">
    <source>
        <dbReference type="Proteomes" id="UP000509335"/>
    </source>
</evidence>
<sequence>MRSRWCDGGCDRDRTIQGGLGSLAAAVGEATTAAAAVPRQAAAQETIAALAPVQQRITAARESATATISHLNDARQLVSVVLQGGQPGPLLQALDGAKQCRTGANDRPRCAGMMASMPTARRLRHEITAASLAGISDAELAGLLQAAPTGVTGVGGDSSVLHVHGVPVFAKRIPITDRELDHPHSTANLFDLPTYCQYGMYRLAGPGFGAWRELAANMIVTEGVLAGETGSFPLLHHWRVLPGRPPIAAEHLDIDAVVAQFGGSPAVRTRFEELARATSSRVLFCEHIPTPLRDWLTAPVDRSETLEWQLFDIVAFLRRRELLHMDGHFGNIRADRDQIYLVDFGLATSPRFDLSAAERDFVARHVHHDADYAAMRLVNWLATTACGMTVPANGRPTARDAYVRRCATGDIPPGVPPAVAAILARRAPRRYECGEESSDLRCRLSIGDQTEPAAGQYRHWPAWQLQKRARRSLGPVMVSRSRGT</sequence>
<name>A0A7H8XLH2_9ACTN</name>
<dbReference type="EMBL" id="CP058322">
    <property type="protein sequence ID" value="QLD25408.1"/>
    <property type="molecule type" value="Genomic_DNA"/>
</dbReference>
<organism evidence="1 2">
    <name type="scientific">Micromonospora carbonacea</name>
    <dbReference type="NCBI Taxonomy" id="47853"/>
    <lineage>
        <taxon>Bacteria</taxon>
        <taxon>Bacillati</taxon>
        <taxon>Actinomycetota</taxon>
        <taxon>Actinomycetes</taxon>
        <taxon>Micromonosporales</taxon>
        <taxon>Micromonosporaceae</taxon>
        <taxon>Micromonospora</taxon>
    </lineage>
</organism>
<reference evidence="1 2" key="1">
    <citation type="submission" date="2020-07" db="EMBL/GenBank/DDBJ databases">
        <title>A bifunctional nitrone conjugated secondary metabolite targeting the ribosome.</title>
        <authorList>
            <person name="Limbrick E.M."/>
            <person name="Graf M."/>
            <person name="Derewacz D.K."/>
            <person name="Nguyen F."/>
            <person name="Spraggins J.M."/>
            <person name="Wieland M."/>
            <person name="Ynigez-Gutierrez A.E."/>
            <person name="Reisman B.J."/>
            <person name="Zinshteyn B."/>
            <person name="McCulloch K."/>
            <person name="Iverson T.M."/>
            <person name="Green R."/>
            <person name="Wilson D.N."/>
            <person name="Bachmann B.O."/>
        </authorList>
    </citation>
    <scope>NUCLEOTIDE SEQUENCE [LARGE SCALE GENOMIC DNA]</scope>
    <source>
        <strain evidence="2">aurantiaca</strain>
    </source>
</reference>
<dbReference type="Pfam" id="PF19757">
    <property type="entry name" value="DUF6244"/>
    <property type="match status" value="1"/>
</dbReference>
<evidence type="ECO:0008006" key="3">
    <source>
        <dbReference type="Google" id="ProtNLM"/>
    </source>
</evidence>
<dbReference type="InterPro" id="IPR046211">
    <property type="entry name" value="DUF6244"/>
</dbReference>
<dbReference type="AlphaFoldDB" id="A0A7H8XLH2"/>
<dbReference type="KEGG" id="mcab:HXZ27_15355"/>
<gene>
    <name evidence="1" type="ORF">HXZ27_15355</name>
</gene>
<evidence type="ECO:0000313" key="1">
    <source>
        <dbReference type="EMBL" id="QLD25408.1"/>
    </source>
</evidence>
<dbReference type="Proteomes" id="UP000509335">
    <property type="component" value="Chromosome"/>
</dbReference>